<feature type="transmembrane region" description="Helical" evidence="7">
    <location>
        <begin position="696"/>
        <end position="714"/>
    </location>
</feature>
<dbReference type="InterPro" id="IPR011701">
    <property type="entry name" value="MFS"/>
</dbReference>
<feature type="compositionally biased region" description="Polar residues" evidence="6">
    <location>
        <begin position="376"/>
        <end position="389"/>
    </location>
</feature>
<feature type="transmembrane region" description="Helical" evidence="7">
    <location>
        <begin position="906"/>
        <end position="926"/>
    </location>
</feature>
<dbReference type="PROSITE" id="PS50850">
    <property type="entry name" value="MFS"/>
    <property type="match status" value="1"/>
</dbReference>
<feature type="region of interest" description="Disordered" evidence="6">
    <location>
        <begin position="495"/>
        <end position="514"/>
    </location>
</feature>
<dbReference type="EMBL" id="JPOX01000004">
    <property type="protein sequence ID" value="KFX51959.1"/>
    <property type="molecule type" value="Genomic_DNA"/>
</dbReference>
<evidence type="ECO:0000259" key="8">
    <source>
        <dbReference type="PROSITE" id="PS50850"/>
    </source>
</evidence>
<feature type="region of interest" description="Disordered" evidence="6">
    <location>
        <begin position="76"/>
        <end position="195"/>
    </location>
</feature>
<reference evidence="9" key="2">
    <citation type="journal article" date="2014" name="PLoS Genet.">
        <title>Signature gene expression reveals novel clues to the molecular mechanisms of dimorphic transition in Penicillium marneffei.</title>
        <authorList>
            <person name="Yang E."/>
            <person name="Wang G."/>
            <person name="Cai J."/>
            <person name="Woo P.C."/>
            <person name="Lau S.K."/>
            <person name="Yuen K.-Y."/>
            <person name="Chow W.-N."/>
            <person name="Lin X."/>
        </authorList>
    </citation>
    <scope>NUCLEOTIDE SEQUENCE</scope>
    <source>
        <strain evidence="9">PM1</strain>
    </source>
</reference>
<feature type="compositionally biased region" description="Basic and acidic residues" evidence="6">
    <location>
        <begin position="76"/>
        <end position="95"/>
    </location>
</feature>
<accession>A0A093VPL2</accession>
<keyword evidence="4 7" id="KW-1133">Transmembrane helix</keyword>
<feature type="transmembrane region" description="Helical" evidence="7">
    <location>
        <begin position="978"/>
        <end position="1001"/>
    </location>
</feature>
<evidence type="ECO:0000256" key="6">
    <source>
        <dbReference type="SAM" id="MobiDB-lite"/>
    </source>
</evidence>
<keyword evidence="2" id="KW-0813">Transport</keyword>
<dbReference type="PANTHER" id="PTHR23504">
    <property type="entry name" value="MAJOR FACILITATOR SUPERFAMILY DOMAIN-CONTAINING PROTEIN 10"/>
    <property type="match status" value="1"/>
</dbReference>
<dbReference type="PANTHER" id="PTHR23504:SF2">
    <property type="entry name" value="TRANSPORTER, PUTATIVE (AFU_ORTHOLOGUE AFUA_8G04150)-RELATED"/>
    <property type="match status" value="1"/>
</dbReference>
<feature type="transmembrane region" description="Helical" evidence="7">
    <location>
        <begin position="1264"/>
        <end position="1283"/>
    </location>
</feature>
<feature type="transmembrane region" description="Helical" evidence="7">
    <location>
        <begin position="1134"/>
        <end position="1153"/>
    </location>
</feature>
<feature type="transmembrane region" description="Helical" evidence="7">
    <location>
        <begin position="1165"/>
        <end position="1184"/>
    </location>
</feature>
<feature type="compositionally biased region" description="Basic and acidic residues" evidence="6">
    <location>
        <begin position="121"/>
        <end position="130"/>
    </location>
</feature>
<feature type="compositionally biased region" description="Acidic residues" evidence="6">
    <location>
        <begin position="474"/>
        <end position="488"/>
    </location>
</feature>
<dbReference type="SUPFAM" id="SSF103473">
    <property type="entry name" value="MFS general substrate transporter"/>
    <property type="match status" value="1"/>
</dbReference>
<feature type="transmembrane region" description="Helical" evidence="7">
    <location>
        <begin position="845"/>
        <end position="865"/>
    </location>
</feature>
<proteinExistence type="predicted"/>
<feature type="compositionally biased region" description="Polar residues" evidence="6">
    <location>
        <begin position="495"/>
        <end position="512"/>
    </location>
</feature>
<evidence type="ECO:0000256" key="3">
    <source>
        <dbReference type="ARBA" id="ARBA00022692"/>
    </source>
</evidence>
<dbReference type="Gene3D" id="1.20.1250.20">
    <property type="entry name" value="MFS general substrate transporter like domains"/>
    <property type="match status" value="1"/>
</dbReference>
<feature type="transmembrane region" description="Helical" evidence="7">
    <location>
        <begin position="1229"/>
        <end position="1252"/>
    </location>
</feature>
<dbReference type="CDD" id="cd17330">
    <property type="entry name" value="MFS_SLC46_TetA_like"/>
    <property type="match status" value="1"/>
</dbReference>
<feature type="transmembrane region" description="Helical" evidence="7">
    <location>
        <begin position="1076"/>
        <end position="1097"/>
    </location>
</feature>
<comment type="subcellular location">
    <subcellularLocation>
        <location evidence="1">Membrane</location>
        <topology evidence="1">Multi-pass membrane protein</topology>
    </subcellularLocation>
</comment>
<organism evidence="9">
    <name type="scientific">Talaromyces marneffei PM1</name>
    <dbReference type="NCBI Taxonomy" id="1077442"/>
    <lineage>
        <taxon>Eukaryota</taxon>
        <taxon>Fungi</taxon>
        <taxon>Dikarya</taxon>
        <taxon>Ascomycota</taxon>
        <taxon>Pezizomycotina</taxon>
        <taxon>Eurotiomycetes</taxon>
        <taxon>Eurotiomycetidae</taxon>
        <taxon>Eurotiales</taxon>
        <taxon>Trichocomaceae</taxon>
        <taxon>Talaromyces</taxon>
        <taxon>Talaromyces sect. Talaromyces</taxon>
    </lineage>
</organism>
<keyword evidence="5 7" id="KW-0472">Membrane</keyword>
<keyword evidence="3 7" id="KW-0812">Transmembrane</keyword>
<dbReference type="GO" id="GO:0022857">
    <property type="term" value="F:transmembrane transporter activity"/>
    <property type="evidence" value="ECO:0007669"/>
    <property type="project" value="InterPro"/>
</dbReference>
<feature type="compositionally biased region" description="Basic and acidic residues" evidence="6">
    <location>
        <begin position="397"/>
        <end position="407"/>
    </location>
</feature>
<evidence type="ECO:0000313" key="9">
    <source>
        <dbReference type="EMBL" id="KFX51959.1"/>
    </source>
</evidence>
<gene>
    <name evidence="9" type="ORF">GQ26_0043070</name>
</gene>
<feature type="transmembrane region" description="Helical" evidence="7">
    <location>
        <begin position="938"/>
        <end position="958"/>
    </location>
</feature>
<feature type="compositionally biased region" description="Acidic residues" evidence="6">
    <location>
        <begin position="305"/>
        <end position="322"/>
    </location>
</feature>
<dbReference type="InterPro" id="IPR036259">
    <property type="entry name" value="MFS_trans_sf"/>
</dbReference>
<evidence type="ECO:0000256" key="5">
    <source>
        <dbReference type="ARBA" id="ARBA00023136"/>
    </source>
</evidence>
<feature type="transmembrane region" description="Helical" evidence="7">
    <location>
        <begin position="877"/>
        <end position="900"/>
    </location>
</feature>
<dbReference type="Pfam" id="PF07690">
    <property type="entry name" value="MFS_1"/>
    <property type="match status" value="1"/>
</dbReference>
<feature type="transmembrane region" description="Helical" evidence="7">
    <location>
        <begin position="1190"/>
        <end position="1217"/>
    </location>
</feature>
<feature type="region of interest" description="Disordered" evidence="6">
    <location>
        <begin position="225"/>
        <end position="488"/>
    </location>
</feature>
<feature type="transmembrane region" description="Helical" evidence="7">
    <location>
        <begin position="801"/>
        <end position="825"/>
    </location>
</feature>
<evidence type="ECO:0000256" key="4">
    <source>
        <dbReference type="ARBA" id="ARBA00022989"/>
    </source>
</evidence>
<evidence type="ECO:0000256" key="1">
    <source>
        <dbReference type="ARBA" id="ARBA00004141"/>
    </source>
</evidence>
<protein>
    <submittedName>
        <fullName evidence="9">Putative membrane protein</fullName>
    </submittedName>
</protein>
<sequence length="1326" mass="146806">MTDSITRLHISPLTPALLDSVLNPSIRLLATDISFHNIATFPENDYGFITLPSMEADKLKKKLNGSILKGKKFRVEAAREDPKKKKATTIEKDVSPKPTKTSSKRKAEDAEDNVLDGYELPADRQVKRGWTEPASAKRLKKQKKADKEASKSKLQPKSKYTEKEECLFRMKMPPNKMSETISKKNKSKKTRTPNEVVVHEFAQTFTHPSFLKSSASEKPITAKFEEGKGWMDEDGNVLEEMTSKKARTADYHPGKKDDAKERPVVKEKSRKAAAKERKQSPTPDEASSSEEEEPDWTSSSGSSESESDESDNNSGSESDDSSISDRKAKPMKNVQTTVKCKVTKNDERNEEENKSPSESDNDLEGSSEVDSEAKAPTSSEPAEATTNLQEVHPLEALFKRTPAEKNVSESPKPTFSFFADNDDDIEDEEEAATLPLEPLTPFSKQDRQIRDLRSGAPTPDTAVFNRRKLLLSEGDNDNDDDEEMDTDDDYDHTQLLAQETPSKPRIETSTQRQPEESDFVKWFWENRGDNNRAWKRRRREAAKEKRQRENRRKGLKGRGLTGVLAAKPSSFCKCTCFSNSTIIELRPINTDKDLSDGLLKRSAESSASWGWDFNDYATAKIIAREDSKEDGDTKNKQTPSRNRGLTCNDCNRAFCLDYNLPKCKGAKEEDVIATCFRAFSPSNFDFCERDSRKDEAVVIIFILATSGLLIWAILRPWVQGWVESGHRPESVHDDYLELSIFHNLTSTPLLAPTDDIRAKFTQPSATLLKTCALEKTIMEFNNMGVELLFSLDKDKRDQEGIICVAAGIGSGICRVAEPIALTSIFPYSWVMVQYFHVGNPDDASFYAGILVAAFSLAEAMTGMFWGALSDRIGRKPVLLLGCAGTMLSLLIVGFASSFWVALLGRIIGGVLNGNIGVIQTMVGELVKRPEHESRAYAVMPFVWSIGTILGPAVGGLLAKPVEGFPSIFSPDGIFAKHPFLLPNLFCAGLLLLSIVGGAILLQETHPEFQPRSSESDYKVNVETPLMAAAGATANPGVDLRAESYGTFNEVSMHSNESWRIDGETSKERSSSPRHEVAFTSQVLMFIIALGIFTYHSMTFDHLLPIFLQDKHQVDFIPHSFPRISGGLGLSTRTVGFIMSVDGLMALFIQSVIFAPLTDWLGVWRLFVLITALHPITYFIIPFLILLPSNIVYVGIYTCLAIRNILSIVAYPVLLILIKQSSPSRSVMGKINGLAASTGAACRTIAPPIAGYLYSAGTASECTAIAWWSSTLIALIGTSQLWFVKRRKDTVTVRSAAPCLAAAGPPASDSHPHEVIHVIVSEEDYQA</sequence>
<feature type="compositionally biased region" description="Acidic residues" evidence="6">
    <location>
        <begin position="359"/>
        <end position="370"/>
    </location>
</feature>
<feature type="domain" description="Major facilitator superfamily (MFS) profile" evidence="8">
    <location>
        <begin position="802"/>
        <end position="1288"/>
    </location>
</feature>
<evidence type="ECO:0000256" key="7">
    <source>
        <dbReference type="SAM" id="Phobius"/>
    </source>
</evidence>
<reference key="1">
    <citation type="journal article" date="2014" name="PLoS Genet.">
        <title>Signature Gene Expression Reveals Novel Clues to the Molecular Mechanisms of Dimorphic Transition in Penicillium marneffei.</title>
        <authorList>
            <person name="Yang E."/>
            <person name="Wang G."/>
            <person name="Cai J."/>
            <person name="Woo P.C."/>
            <person name="Lau S.K."/>
            <person name="Yuen K.-Y."/>
            <person name="Chow W.-N."/>
            <person name="Lin X."/>
        </authorList>
    </citation>
    <scope>NUCLEOTIDE SEQUENCE [LARGE SCALE GENOMIC DNA]</scope>
    <source>
        <strain>PM1</strain>
    </source>
</reference>
<feature type="compositionally biased region" description="Basic and acidic residues" evidence="6">
    <location>
        <begin position="159"/>
        <end position="168"/>
    </location>
</feature>
<feature type="compositionally biased region" description="Acidic residues" evidence="6">
    <location>
        <begin position="420"/>
        <end position="431"/>
    </location>
</feature>
<dbReference type="InterPro" id="IPR020846">
    <property type="entry name" value="MFS_dom"/>
</dbReference>
<comment type="caution">
    <text evidence="9">The sequence shown here is derived from an EMBL/GenBank/DDBJ whole genome shotgun (WGS) entry which is preliminary data.</text>
</comment>
<dbReference type="GO" id="GO:0016020">
    <property type="term" value="C:membrane"/>
    <property type="evidence" value="ECO:0007669"/>
    <property type="project" value="UniProtKB-SubCell"/>
</dbReference>
<evidence type="ECO:0000256" key="2">
    <source>
        <dbReference type="ARBA" id="ARBA00022448"/>
    </source>
</evidence>
<feature type="compositionally biased region" description="Basic and acidic residues" evidence="6">
    <location>
        <begin position="343"/>
        <end position="357"/>
    </location>
</feature>
<feature type="region of interest" description="Disordered" evidence="6">
    <location>
        <begin position="535"/>
        <end position="555"/>
    </location>
</feature>
<feature type="compositionally biased region" description="Low complexity" evidence="6">
    <location>
        <begin position="432"/>
        <end position="441"/>
    </location>
</feature>
<feature type="compositionally biased region" description="Basic and acidic residues" evidence="6">
    <location>
        <begin position="241"/>
        <end position="267"/>
    </location>
</feature>
<name>A0A093VPL2_TALMA</name>
<feature type="compositionally biased region" description="Basic and acidic residues" evidence="6">
    <location>
        <begin position="444"/>
        <end position="453"/>
    </location>
</feature>